<comment type="cofactor">
    <cofactor evidence="6">
        <name>Zn(2+)</name>
        <dbReference type="ChEBI" id="CHEBI:29105"/>
    </cofactor>
    <text evidence="6">Binds 2 Zn(2+) ions per subunit.</text>
</comment>
<dbReference type="GO" id="GO:0006145">
    <property type="term" value="P:purine nucleobase catabolic process"/>
    <property type="evidence" value="ECO:0007669"/>
    <property type="project" value="TreeGrafter"/>
</dbReference>
<evidence type="ECO:0000313" key="8">
    <source>
        <dbReference type="EMBL" id="MBC8586378.1"/>
    </source>
</evidence>
<feature type="binding site" evidence="6">
    <location>
        <position position="63"/>
    </location>
    <ligand>
        <name>Zn(2+)</name>
        <dbReference type="ChEBI" id="CHEBI:29105"/>
        <label>1</label>
    </ligand>
</feature>
<dbReference type="InterPro" id="IPR024403">
    <property type="entry name" value="DHOase_cat"/>
</dbReference>
<dbReference type="HAMAP" id="MF_00220_B">
    <property type="entry name" value="PyrC_classI_B"/>
    <property type="match status" value="1"/>
</dbReference>
<feature type="binding site" evidence="6">
    <location>
        <position position="65"/>
    </location>
    <ligand>
        <name>Zn(2+)</name>
        <dbReference type="ChEBI" id="CHEBI:29105"/>
        <label>1</label>
    </ligand>
</feature>
<feature type="binding site" evidence="6">
    <location>
        <position position="97"/>
    </location>
    <ligand>
        <name>substrate</name>
    </ligand>
</feature>
<proteinExistence type="inferred from homology"/>
<dbReference type="Gene3D" id="3.20.20.140">
    <property type="entry name" value="Metal-dependent hydrolases"/>
    <property type="match status" value="1"/>
</dbReference>
<dbReference type="SUPFAM" id="SSF51338">
    <property type="entry name" value="Composite domain of metallo-dependent hydrolases"/>
    <property type="match status" value="1"/>
</dbReference>
<dbReference type="InterPro" id="IPR032466">
    <property type="entry name" value="Metal_Hydrolase"/>
</dbReference>
<accession>A0A926IJ68</accession>
<dbReference type="GO" id="GO:0005737">
    <property type="term" value="C:cytoplasm"/>
    <property type="evidence" value="ECO:0007669"/>
    <property type="project" value="TreeGrafter"/>
</dbReference>
<dbReference type="EC" id="3.5.2.3" evidence="6"/>
<dbReference type="PROSITE" id="PS00482">
    <property type="entry name" value="DIHYDROOROTASE_1"/>
    <property type="match status" value="1"/>
</dbReference>
<feature type="binding site" evidence="6">
    <location>
        <position position="154"/>
    </location>
    <ligand>
        <name>Zn(2+)</name>
        <dbReference type="ChEBI" id="CHEBI:29105"/>
        <label>1</label>
    </ligand>
</feature>
<evidence type="ECO:0000256" key="4">
    <source>
        <dbReference type="ARBA" id="ARBA00022801"/>
    </source>
</evidence>
<feature type="binding site" evidence="6">
    <location>
        <begin position="65"/>
        <end position="67"/>
    </location>
    <ligand>
        <name>substrate</name>
    </ligand>
</feature>
<name>A0A926IJ68_9FIRM</name>
<dbReference type="GO" id="GO:0004151">
    <property type="term" value="F:dihydroorotase activity"/>
    <property type="evidence" value="ECO:0007669"/>
    <property type="project" value="UniProtKB-UniRule"/>
</dbReference>
<dbReference type="AlphaFoldDB" id="A0A926IJ68"/>
<dbReference type="PANTHER" id="PTHR43668">
    <property type="entry name" value="ALLANTOINASE"/>
    <property type="match status" value="1"/>
</dbReference>
<keyword evidence="6" id="KW-0862">Zinc</keyword>
<dbReference type="InterPro" id="IPR002195">
    <property type="entry name" value="Dihydroorotase_CS"/>
</dbReference>
<dbReference type="RefSeq" id="WP_262396098.1">
    <property type="nucleotide sequence ID" value="NZ_JACRTD010000010.1"/>
</dbReference>
<evidence type="ECO:0000256" key="5">
    <source>
        <dbReference type="ARBA" id="ARBA00022975"/>
    </source>
</evidence>
<evidence type="ECO:0000256" key="2">
    <source>
        <dbReference type="ARBA" id="ARBA00010286"/>
    </source>
</evidence>
<feature type="binding site" evidence="6">
    <location>
        <position position="311"/>
    </location>
    <ligand>
        <name>substrate</name>
    </ligand>
</feature>
<feature type="binding site" evidence="6">
    <location>
        <position position="280"/>
    </location>
    <ligand>
        <name>substrate</name>
    </ligand>
</feature>
<dbReference type="PROSITE" id="PS00483">
    <property type="entry name" value="DIHYDROOROTASE_2"/>
    <property type="match status" value="1"/>
</dbReference>
<comment type="caution">
    <text evidence="6">Lacks conserved residue(s) required for the propagation of feature annotation.</text>
</comment>
<dbReference type="GO" id="GO:0008270">
    <property type="term" value="F:zinc ion binding"/>
    <property type="evidence" value="ECO:0007669"/>
    <property type="project" value="UniProtKB-UniRule"/>
</dbReference>
<evidence type="ECO:0000256" key="3">
    <source>
        <dbReference type="ARBA" id="ARBA00022723"/>
    </source>
</evidence>
<feature type="active site" evidence="6">
    <location>
        <position position="307"/>
    </location>
</feature>
<feature type="binding site" evidence="6">
    <location>
        <position position="234"/>
    </location>
    <ligand>
        <name>Zn(2+)</name>
        <dbReference type="ChEBI" id="CHEBI:29105"/>
        <label>2</label>
    </ligand>
</feature>
<comment type="caution">
    <text evidence="8">The sequence shown here is derived from an EMBL/GenBank/DDBJ whole genome shotgun (WGS) entry which is preliminary data.</text>
</comment>
<feature type="domain" description="Dihydroorotase catalytic" evidence="7">
    <location>
        <begin position="54"/>
        <end position="239"/>
    </location>
</feature>
<feature type="binding site" evidence="6">
    <location>
        <position position="307"/>
    </location>
    <ligand>
        <name>Zn(2+)</name>
        <dbReference type="ChEBI" id="CHEBI:29105"/>
        <label>1</label>
    </ligand>
</feature>
<comment type="catalytic activity">
    <reaction evidence="6">
        <text>(S)-dihydroorotate + H2O = N-carbamoyl-L-aspartate + H(+)</text>
        <dbReference type="Rhea" id="RHEA:24296"/>
        <dbReference type="ChEBI" id="CHEBI:15377"/>
        <dbReference type="ChEBI" id="CHEBI:15378"/>
        <dbReference type="ChEBI" id="CHEBI:30864"/>
        <dbReference type="ChEBI" id="CHEBI:32814"/>
        <dbReference type="EC" id="3.5.2.3"/>
    </reaction>
</comment>
<keyword evidence="5 6" id="KW-0665">Pyrimidine biosynthesis</keyword>
<organism evidence="8 9">
    <name type="scientific">Youxingia wuxianensis</name>
    <dbReference type="NCBI Taxonomy" id="2763678"/>
    <lineage>
        <taxon>Bacteria</taxon>
        <taxon>Bacillati</taxon>
        <taxon>Bacillota</taxon>
        <taxon>Clostridia</taxon>
        <taxon>Eubacteriales</taxon>
        <taxon>Oscillospiraceae</taxon>
        <taxon>Youxingia</taxon>
    </lineage>
</organism>
<dbReference type="Pfam" id="PF12890">
    <property type="entry name" value="DHOase"/>
    <property type="match status" value="1"/>
</dbReference>
<evidence type="ECO:0000259" key="7">
    <source>
        <dbReference type="Pfam" id="PF12890"/>
    </source>
</evidence>
<dbReference type="Gene3D" id="2.30.40.10">
    <property type="entry name" value="Urease, subunit C, domain 1"/>
    <property type="match status" value="1"/>
</dbReference>
<keyword evidence="4 6" id="KW-0378">Hydrolase</keyword>
<feature type="binding site" evidence="6">
    <location>
        <position position="154"/>
    </location>
    <ligand>
        <name>Zn(2+)</name>
        <dbReference type="ChEBI" id="CHEBI:29105"/>
        <label>2</label>
    </ligand>
</feature>
<evidence type="ECO:0000313" key="9">
    <source>
        <dbReference type="Proteomes" id="UP000623678"/>
    </source>
</evidence>
<comment type="similarity">
    <text evidence="2 6">Belongs to the metallo-dependent hydrolases superfamily. DHOase family. Class I DHOase subfamily.</text>
</comment>
<dbReference type="InterPro" id="IPR004722">
    <property type="entry name" value="DHOase"/>
</dbReference>
<comment type="function">
    <text evidence="1 6">Catalyzes the reversible cyclization of carbamoyl aspartate to dihydroorotate.</text>
</comment>
<dbReference type="NCBIfam" id="TIGR00857">
    <property type="entry name" value="pyrC_multi"/>
    <property type="match status" value="1"/>
</dbReference>
<dbReference type="GO" id="GO:0044205">
    <property type="term" value="P:'de novo' UMP biosynthetic process"/>
    <property type="evidence" value="ECO:0007669"/>
    <property type="project" value="UniProtKB-UniRule"/>
</dbReference>
<dbReference type="InterPro" id="IPR011059">
    <property type="entry name" value="Metal-dep_hydrolase_composite"/>
</dbReference>
<dbReference type="Proteomes" id="UP000623678">
    <property type="component" value="Unassembled WGS sequence"/>
</dbReference>
<evidence type="ECO:0000256" key="1">
    <source>
        <dbReference type="ARBA" id="ARBA00002368"/>
    </source>
</evidence>
<keyword evidence="9" id="KW-1185">Reference proteome</keyword>
<dbReference type="GO" id="GO:0004038">
    <property type="term" value="F:allantoinase activity"/>
    <property type="evidence" value="ECO:0007669"/>
    <property type="project" value="TreeGrafter"/>
</dbReference>
<keyword evidence="3 6" id="KW-0479">Metal-binding</keyword>
<dbReference type="CDD" id="cd01317">
    <property type="entry name" value="DHOase_IIa"/>
    <property type="match status" value="1"/>
</dbReference>
<feature type="binding site" evidence="6">
    <location>
        <position position="181"/>
    </location>
    <ligand>
        <name>Zn(2+)</name>
        <dbReference type="ChEBI" id="CHEBI:29105"/>
        <label>2</label>
    </ligand>
</feature>
<reference evidence="8" key="1">
    <citation type="submission" date="2020-08" db="EMBL/GenBank/DDBJ databases">
        <title>Genome public.</title>
        <authorList>
            <person name="Liu C."/>
            <person name="Sun Q."/>
        </authorList>
    </citation>
    <scope>NUCLEOTIDE SEQUENCE</scope>
    <source>
        <strain evidence="8">NSJ-64</strain>
    </source>
</reference>
<dbReference type="SUPFAM" id="SSF51556">
    <property type="entry name" value="Metallo-dependent hydrolases"/>
    <property type="match status" value="1"/>
</dbReference>
<dbReference type="InterPro" id="IPR050138">
    <property type="entry name" value="DHOase/Allantoinase_Hydrolase"/>
</dbReference>
<sequence>MNLNTLVIKNAHVIDPSQKIDDICDVMIIHGKIEKLGKDLPDDGRQTLDASGLVMAPGLVDMHVHLRDPGYTHKEDIITGCNAAAAGGVTSIACMPNSNPVCDHPDVVKYILGRAQHAKAKVYPVAAITKSLKSEELADIPALRSAGAIGISDDGKPVANHQLMLQALRCGSSEGICVICHAEDLNIVSKGIMHKGEISARLKVQGIDRASEDCDTAAMVALAAASHTRVHIAHVSTKGSVEIIRDAKARGVQVSCETAPHYFSLTHEMLLERDANYRMNPPLREEEDKQAIIRGIQDGTIDCIATDHAPHTVYEKADFESAPNGVIGLETSLAAGLTYLVHPGLISLNRLIEMMTIKPANILRINAGSLKEGMPADLVLFDPKYPWVVNKEKFCSKSQNTCFDKAKMTGRVRYTFLDGQMVYQYTEEDA</sequence>
<evidence type="ECO:0000256" key="6">
    <source>
        <dbReference type="HAMAP-Rule" id="MF_00220"/>
    </source>
</evidence>
<protein>
    <recommendedName>
        <fullName evidence="6">Dihydroorotase</fullName>
        <shortName evidence="6">DHOase</shortName>
        <ecNumber evidence="6">3.5.2.3</ecNumber>
    </recommendedName>
</protein>
<comment type="pathway">
    <text evidence="6">Pyrimidine metabolism; UMP biosynthesis via de novo pathway; (S)-dihydroorotate from bicarbonate: step 3/3.</text>
</comment>
<dbReference type="EMBL" id="JACRTD010000010">
    <property type="protein sequence ID" value="MBC8586378.1"/>
    <property type="molecule type" value="Genomic_DNA"/>
</dbReference>
<dbReference type="PANTHER" id="PTHR43668:SF2">
    <property type="entry name" value="ALLANTOINASE"/>
    <property type="match status" value="1"/>
</dbReference>
<gene>
    <name evidence="6" type="primary">pyrC</name>
    <name evidence="8" type="ORF">H8705_12385</name>
</gene>